<dbReference type="InterPro" id="IPR002575">
    <property type="entry name" value="Aminoglycoside_PTrfase"/>
</dbReference>
<dbReference type="InterPro" id="IPR011009">
    <property type="entry name" value="Kinase-like_dom_sf"/>
</dbReference>
<organism evidence="2 3">
    <name type="scientific">Saccharothrix syringae</name>
    <name type="common">Nocardiopsis syringae</name>
    <dbReference type="NCBI Taxonomy" id="103733"/>
    <lineage>
        <taxon>Bacteria</taxon>
        <taxon>Bacillati</taxon>
        <taxon>Actinomycetota</taxon>
        <taxon>Actinomycetes</taxon>
        <taxon>Pseudonocardiales</taxon>
        <taxon>Pseudonocardiaceae</taxon>
        <taxon>Saccharothrix</taxon>
    </lineage>
</organism>
<keyword evidence="3" id="KW-1185">Reference proteome</keyword>
<name>A0A5Q0GVT4_SACSY</name>
<dbReference type="Proteomes" id="UP000325787">
    <property type="component" value="Chromosome"/>
</dbReference>
<dbReference type="KEGG" id="ssyi:EKG83_12390"/>
<gene>
    <name evidence="2" type="ORF">EKG83_12390</name>
</gene>
<dbReference type="AlphaFoldDB" id="A0A5Q0GVT4"/>
<dbReference type="EMBL" id="CP034550">
    <property type="protein sequence ID" value="QFZ18177.1"/>
    <property type="molecule type" value="Genomic_DNA"/>
</dbReference>
<accession>A0A5Q0GVT4</accession>
<dbReference type="Gene3D" id="1.20.58.840">
    <property type="match status" value="1"/>
</dbReference>
<evidence type="ECO:0000313" key="2">
    <source>
        <dbReference type="EMBL" id="QFZ18177.1"/>
    </source>
</evidence>
<evidence type="ECO:0000259" key="1">
    <source>
        <dbReference type="Pfam" id="PF01636"/>
    </source>
</evidence>
<dbReference type="OrthoDB" id="236897at2"/>
<evidence type="ECO:0000313" key="3">
    <source>
        <dbReference type="Proteomes" id="UP000325787"/>
    </source>
</evidence>
<protein>
    <recommendedName>
        <fullName evidence="1">Aminoglycoside phosphotransferase domain-containing protein</fullName>
    </recommendedName>
</protein>
<dbReference type="Gene3D" id="1.10.510.10">
    <property type="entry name" value="Transferase(Phosphotransferase) domain 1"/>
    <property type="match status" value="1"/>
</dbReference>
<feature type="domain" description="Aminoglycoside phosphotransferase" evidence="1">
    <location>
        <begin position="14"/>
        <end position="151"/>
    </location>
</feature>
<dbReference type="Pfam" id="PF01636">
    <property type="entry name" value="APH"/>
    <property type="match status" value="1"/>
</dbReference>
<sequence>MDLRPDPAPGTTGPATRAHWVAWGRRLAELHARPVTGGIARLPRETYDVGPLVEAFDRVDRDVARHVPEDEPARRLVERWAAERWRLRAVRGRALVPVRPSPVVPCHADLHQGNVVPTGPDDVEFAGFDRAVLAPPEKDLLFVLGGGVLPHRPVTGEQQVWFFEGYGPYRANRELLAHFRCTRALGDVTEAATRVLDHARDAAEALAHLEGALSPSGIVGQALS</sequence>
<reference evidence="3" key="1">
    <citation type="journal article" date="2021" name="Curr. Microbiol.">
        <title>Complete genome of nocamycin-producing strain Saccharothrix syringae NRRL B-16468 reveals the biosynthetic potential for secondary metabolites.</title>
        <authorList>
            <person name="Mo X."/>
            <person name="Yang S."/>
        </authorList>
    </citation>
    <scope>NUCLEOTIDE SEQUENCE [LARGE SCALE GENOMIC DNA]</scope>
    <source>
        <strain evidence="3">ATCC 51364 / DSM 43886 / JCM 6844 / KCTC 9398 / NBRC 14523 / NRRL B-16468 / INA 2240</strain>
    </source>
</reference>
<dbReference type="SUPFAM" id="SSF56112">
    <property type="entry name" value="Protein kinase-like (PK-like)"/>
    <property type="match status" value="1"/>
</dbReference>
<proteinExistence type="predicted"/>
<dbReference type="RefSeq" id="WP_051764217.1">
    <property type="nucleotide sequence ID" value="NZ_CP034550.1"/>
</dbReference>